<evidence type="ECO:0000313" key="2">
    <source>
        <dbReference type="Proteomes" id="UP001286313"/>
    </source>
</evidence>
<evidence type="ECO:0000313" key="1">
    <source>
        <dbReference type="EMBL" id="KAK3888560.1"/>
    </source>
</evidence>
<dbReference type="AlphaFoldDB" id="A0AAE1GB00"/>
<accession>A0AAE1GB00</accession>
<keyword evidence="2" id="KW-1185">Reference proteome</keyword>
<protein>
    <submittedName>
        <fullName evidence="1">Uncharacterized protein</fullName>
    </submittedName>
</protein>
<sequence length="115" mass="12858">MAQQHLEQIVRENVEAELESISADSVRGSKTVKDITATIMPGITNIIVVTVSSTVSTVIKDFNKMVRNKGVIYSVTPIMTGWSSSYMRRDKLLIFDIEEDPDEDQDVIQAKVIEV</sequence>
<dbReference type="EMBL" id="JAWQEG010000543">
    <property type="protein sequence ID" value="KAK3888560.1"/>
    <property type="molecule type" value="Genomic_DNA"/>
</dbReference>
<comment type="caution">
    <text evidence="1">The sequence shown here is derived from an EMBL/GenBank/DDBJ whole genome shotgun (WGS) entry which is preliminary data.</text>
</comment>
<dbReference type="Proteomes" id="UP001286313">
    <property type="component" value="Unassembled WGS sequence"/>
</dbReference>
<reference evidence="1" key="1">
    <citation type="submission" date="2023-10" db="EMBL/GenBank/DDBJ databases">
        <title>Genome assemblies of two species of porcelain crab, Petrolisthes cinctipes and Petrolisthes manimaculis (Anomura: Porcellanidae).</title>
        <authorList>
            <person name="Angst P."/>
        </authorList>
    </citation>
    <scope>NUCLEOTIDE SEQUENCE</scope>
    <source>
        <strain evidence="1">PB745_01</strain>
        <tissue evidence="1">Gill</tissue>
    </source>
</reference>
<organism evidence="1 2">
    <name type="scientific">Petrolisthes cinctipes</name>
    <name type="common">Flat porcelain crab</name>
    <dbReference type="NCBI Taxonomy" id="88211"/>
    <lineage>
        <taxon>Eukaryota</taxon>
        <taxon>Metazoa</taxon>
        <taxon>Ecdysozoa</taxon>
        <taxon>Arthropoda</taxon>
        <taxon>Crustacea</taxon>
        <taxon>Multicrustacea</taxon>
        <taxon>Malacostraca</taxon>
        <taxon>Eumalacostraca</taxon>
        <taxon>Eucarida</taxon>
        <taxon>Decapoda</taxon>
        <taxon>Pleocyemata</taxon>
        <taxon>Anomura</taxon>
        <taxon>Galatheoidea</taxon>
        <taxon>Porcellanidae</taxon>
        <taxon>Petrolisthes</taxon>
    </lineage>
</organism>
<name>A0AAE1GB00_PETCI</name>
<proteinExistence type="predicted"/>
<gene>
    <name evidence="1" type="ORF">Pcinc_007412</name>
</gene>